<dbReference type="EMBL" id="RYZR01000006">
    <property type="protein sequence ID" value="RUL63133.1"/>
    <property type="molecule type" value="Genomic_DNA"/>
</dbReference>
<dbReference type="Pfam" id="PF00440">
    <property type="entry name" value="TetR_N"/>
    <property type="match status" value="1"/>
</dbReference>
<dbReference type="OrthoDB" id="5705802at2"/>
<dbReference type="InterPro" id="IPR009057">
    <property type="entry name" value="Homeodomain-like_sf"/>
</dbReference>
<dbReference type="Gene3D" id="1.10.357.10">
    <property type="entry name" value="Tetracycline Repressor, domain 2"/>
    <property type="match status" value="1"/>
</dbReference>
<protein>
    <submittedName>
        <fullName evidence="6">TetR/AcrR family transcriptional regulator</fullName>
    </submittedName>
</protein>
<dbReference type="GO" id="GO:0003700">
    <property type="term" value="F:DNA-binding transcription factor activity"/>
    <property type="evidence" value="ECO:0007669"/>
    <property type="project" value="TreeGrafter"/>
</dbReference>
<dbReference type="SUPFAM" id="SSF46689">
    <property type="entry name" value="Homeodomain-like"/>
    <property type="match status" value="1"/>
</dbReference>
<dbReference type="RefSeq" id="WP_126674070.1">
    <property type="nucleotide sequence ID" value="NZ_RYZR01000006.1"/>
</dbReference>
<dbReference type="InterPro" id="IPR036271">
    <property type="entry name" value="Tet_transcr_reg_TetR-rel_C_sf"/>
</dbReference>
<feature type="DNA-binding region" description="H-T-H motif" evidence="4">
    <location>
        <begin position="29"/>
        <end position="48"/>
    </location>
</feature>
<dbReference type="Gene3D" id="1.10.10.60">
    <property type="entry name" value="Homeodomain-like"/>
    <property type="match status" value="1"/>
</dbReference>
<dbReference type="InterPro" id="IPR025996">
    <property type="entry name" value="MT1864/Rv1816-like_C"/>
</dbReference>
<sequence length="189" mass="20192">MPAHPKTTEAQIVKAARRLIEREGRDGFSMNDVAESVGIRAPSLYGRFKDRASLLSAVELHLCAELTRKLSKLVIDDDPKATLTGQAHAIRRFARSNPNGYSLLFDIRSVPTEEGTLARAAAVAPLLPSLAALAGKDHAFAAARVLVPFVNGFIAMENANAFRLGGGLDAAFENGVSVILRGVTRSSKV</sequence>
<organism evidence="6 7">
    <name type="scientific">Dyella dinghuensis</name>
    <dbReference type="NCBI Taxonomy" id="1920169"/>
    <lineage>
        <taxon>Bacteria</taxon>
        <taxon>Pseudomonadati</taxon>
        <taxon>Pseudomonadota</taxon>
        <taxon>Gammaproteobacteria</taxon>
        <taxon>Lysobacterales</taxon>
        <taxon>Rhodanobacteraceae</taxon>
        <taxon>Dyella</taxon>
    </lineage>
</organism>
<evidence type="ECO:0000256" key="3">
    <source>
        <dbReference type="ARBA" id="ARBA00023163"/>
    </source>
</evidence>
<keyword evidence="3" id="KW-0804">Transcription</keyword>
<accession>A0A432LRG4</accession>
<dbReference type="AlphaFoldDB" id="A0A432LRG4"/>
<keyword evidence="7" id="KW-1185">Reference proteome</keyword>
<evidence type="ECO:0000313" key="7">
    <source>
        <dbReference type="Proteomes" id="UP000267077"/>
    </source>
</evidence>
<evidence type="ECO:0000313" key="6">
    <source>
        <dbReference type="EMBL" id="RUL63133.1"/>
    </source>
</evidence>
<dbReference type="Proteomes" id="UP000267077">
    <property type="component" value="Unassembled WGS sequence"/>
</dbReference>
<dbReference type="PRINTS" id="PR00455">
    <property type="entry name" value="HTHTETR"/>
</dbReference>
<reference evidence="6 7" key="1">
    <citation type="submission" date="2018-12" db="EMBL/GenBank/DDBJ databases">
        <title>Dyella dinghuensis sp. nov. DHOA06 and Dyella choica sp. nov. 4M-K27, isolated from forest soil.</title>
        <authorList>
            <person name="Qiu L.-H."/>
            <person name="Gao Z.-H."/>
        </authorList>
    </citation>
    <scope>NUCLEOTIDE SEQUENCE [LARGE SCALE GENOMIC DNA]</scope>
    <source>
        <strain evidence="6 7">DHOA06</strain>
    </source>
</reference>
<name>A0A432LRG4_9GAMM</name>
<dbReference type="InterPro" id="IPR050109">
    <property type="entry name" value="HTH-type_TetR-like_transc_reg"/>
</dbReference>
<evidence type="ECO:0000259" key="5">
    <source>
        <dbReference type="PROSITE" id="PS50977"/>
    </source>
</evidence>
<gene>
    <name evidence="6" type="ORF">EKH79_12015</name>
</gene>
<evidence type="ECO:0000256" key="4">
    <source>
        <dbReference type="PROSITE-ProRule" id="PRU00335"/>
    </source>
</evidence>
<feature type="domain" description="HTH tetR-type" evidence="5">
    <location>
        <begin position="6"/>
        <end position="66"/>
    </location>
</feature>
<dbReference type="PANTHER" id="PTHR30055">
    <property type="entry name" value="HTH-TYPE TRANSCRIPTIONAL REGULATOR RUTR"/>
    <property type="match status" value="1"/>
</dbReference>
<evidence type="ECO:0000256" key="1">
    <source>
        <dbReference type="ARBA" id="ARBA00023015"/>
    </source>
</evidence>
<dbReference type="PROSITE" id="PS50977">
    <property type="entry name" value="HTH_TETR_2"/>
    <property type="match status" value="1"/>
</dbReference>
<dbReference type="SUPFAM" id="SSF48498">
    <property type="entry name" value="Tetracyclin repressor-like, C-terminal domain"/>
    <property type="match status" value="1"/>
</dbReference>
<evidence type="ECO:0000256" key="2">
    <source>
        <dbReference type="ARBA" id="ARBA00023125"/>
    </source>
</evidence>
<keyword evidence="2 4" id="KW-0238">DNA-binding</keyword>
<dbReference type="InterPro" id="IPR001647">
    <property type="entry name" value="HTH_TetR"/>
</dbReference>
<dbReference type="Pfam" id="PF13305">
    <property type="entry name" value="TetR_C_33"/>
    <property type="match status" value="1"/>
</dbReference>
<dbReference type="PANTHER" id="PTHR30055:SF239">
    <property type="entry name" value="TRANSCRIPTIONAL REGULATORY PROTEIN"/>
    <property type="match status" value="1"/>
</dbReference>
<proteinExistence type="predicted"/>
<keyword evidence="1" id="KW-0805">Transcription regulation</keyword>
<comment type="caution">
    <text evidence="6">The sequence shown here is derived from an EMBL/GenBank/DDBJ whole genome shotgun (WGS) entry which is preliminary data.</text>
</comment>
<dbReference type="GO" id="GO:0000976">
    <property type="term" value="F:transcription cis-regulatory region binding"/>
    <property type="evidence" value="ECO:0007669"/>
    <property type="project" value="TreeGrafter"/>
</dbReference>